<accession>A0A167RV29</accession>
<name>A0A167RV29_PENCH</name>
<protein>
    <recommendedName>
        <fullName evidence="2">3-keto-disaccharide hydrolase domain-containing protein</fullName>
    </recommendedName>
</protein>
<dbReference type="Gene3D" id="2.60.120.200">
    <property type="match status" value="1"/>
</dbReference>
<dbReference type="EMBL" id="CM002799">
    <property type="protein sequence ID" value="KZN86480.1"/>
    <property type="molecule type" value="Genomic_DNA"/>
</dbReference>
<sequence length="94" mass="10886">MVSLKGHKPHSRVTQGSVCKQEVKGFNDLVTVTAGEWHRIEIEAMWKSDGTGHYKMWYDGEKVLDEKDISTTIDDDRAFQFRVGLYANDWHDDK</sequence>
<organism evidence="1">
    <name type="scientific">Penicillium chrysogenum</name>
    <name type="common">Penicillium notatum</name>
    <dbReference type="NCBI Taxonomy" id="5076"/>
    <lineage>
        <taxon>Eukaryota</taxon>
        <taxon>Fungi</taxon>
        <taxon>Dikarya</taxon>
        <taxon>Ascomycota</taxon>
        <taxon>Pezizomycotina</taxon>
        <taxon>Eurotiomycetes</taxon>
        <taxon>Eurotiomycetidae</taxon>
        <taxon>Eurotiales</taxon>
        <taxon>Aspergillaceae</taxon>
        <taxon>Penicillium</taxon>
        <taxon>Penicillium chrysogenum species complex</taxon>
    </lineage>
</organism>
<dbReference type="Pfam" id="PF14099">
    <property type="entry name" value="Polysacc_lyase"/>
    <property type="match status" value="1"/>
</dbReference>
<evidence type="ECO:0000313" key="1">
    <source>
        <dbReference type="EMBL" id="KZN86480.1"/>
    </source>
</evidence>
<gene>
    <name evidence="1" type="ORF">EN45_050070</name>
</gene>
<dbReference type="Proteomes" id="UP000076449">
    <property type="component" value="Chromosome II"/>
</dbReference>
<dbReference type="InterPro" id="IPR025975">
    <property type="entry name" value="Polysacc_lyase"/>
</dbReference>
<proteinExistence type="predicted"/>
<reference evidence="1" key="1">
    <citation type="journal article" date="2014" name="Genome Announc.">
        <title>Complete sequencing and chromosome-scale genome assembly of the industrial progenitor strain P2niaD18 from the penicillin producer Penicillium chrysogenum.</title>
        <authorList>
            <person name="Specht T."/>
            <person name="Dahlmann T.A."/>
            <person name="Zadra I."/>
            <person name="Kurnsteiner H."/>
            <person name="Kuck U."/>
        </authorList>
    </citation>
    <scope>NUCLEOTIDE SEQUENCE [LARGE SCALE GENOMIC DNA]</scope>
    <source>
        <strain evidence="1">P2niaD18</strain>
    </source>
</reference>
<dbReference type="AlphaFoldDB" id="A0A167RV29"/>
<evidence type="ECO:0008006" key="2">
    <source>
        <dbReference type="Google" id="ProtNLM"/>
    </source>
</evidence>